<sequence length="308" mass="33648">MMDDLAPKLSEGNARRGEHLRMLRNKKTMIIRLRAHLSILVSFVLRSPGGDPTKAAKHAVGLIQRAIGRTTLGISFYGKVREGQGGVTVLDGLDLNPVTPRRPLRAVKSAVKVFSSRRKAPQRGKLHPSQKLRAGANGTTAVPHVFDDDCEGNVYECRRALPPRTNADELLRHTIDDILTEAPTDLSCPSTLTPRLDLLHTRQSDTAQDSPSSSHSSFPNLQNLGTSFMHVGRLPSAESHESSKNDGASREGEIDECTVCMSAKVNSALYKCGHSCMCYECAMQTYRSSGLCPLCRASILDVIKIFKA</sequence>
<dbReference type="PROSITE" id="PS50089">
    <property type="entry name" value="ZF_RING_2"/>
    <property type="match status" value="1"/>
</dbReference>
<dbReference type="Pfam" id="PF13920">
    <property type="entry name" value="zf-C3HC4_3"/>
    <property type="match status" value="1"/>
</dbReference>
<reference evidence="5" key="1">
    <citation type="submission" date="2016-04" db="UniProtKB">
        <authorList>
            <consortium name="WormBaseParasite"/>
        </authorList>
    </citation>
    <scope>IDENTIFICATION</scope>
</reference>
<name>A0A158QN83_HAEPC</name>
<dbReference type="InterPro" id="IPR013083">
    <property type="entry name" value="Znf_RING/FYVE/PHD"/>
</dbReference>
<dbReference type="InterPro" id="IPR001841">
    <property type="entry name" value="Znf_RING"/>
</dbReference>
<dbReference type="AlphaFoldDB" id="A0A158QN83"/>
<dbReference type="SMART" id="SM00184">
    <property type="entry name" value="RING"/>
    <property type="match status" value="1"/>
</dbReference>
<evidence type="ECO:0000256" key="1">
    <source>
        <dbReference type="ARBA" id="ARBA00022771"/>
    </source>
</evidence>
<dbReference type="WBParaSite" id="HPLM_0000995101-mRNA-1">
    <property type="protein sequence ID" value="HPLM_0000995101-mRNA-1"/>
    <property type="gene ID" value="HPLM_0000995101"/>
</dbReference>
<evidence type="ECO:0000259" key="4">
    <source>
        <dbReference type="PROSITE" id="PS50089"/>
    </source>
</evidence>
<keyword evidence="1 3" id="KW-0863">Zinc-finger</keyword>
<dbReference type="GO" id="GO:0008270">
    <property type="term" value="F:zinc ion binding"/>
    <property type="evidence" value="ECO:0007669"/>
    <property type="project" value="UniProtKB-KW"/>
</dbReference>
<dbReference type="SUPFAM" id="SSF57850">
    <property type="entry name" value="RING/U-box"/>
    <property type="match status" value="1"/>
</dbReference>
<dbReference type="PANTHER" id="PTHR47820:SF3">
    <property type="entry name" value="OS07G0499800 PROTEIN"/>
    <property type="match status" value="1"/>
</dbReference>
<evidence type="ECO:0000256" key="2">
    <source>
        <dbReference type="ARBA" id="ARBA00022833"/>
    </source>
</evidence>
<keyword evidence="2" id="KW-0862">Zinc</keyword>
<evidence type="ECO:0000256" key="3">
    <source>
        <dbReference type="PROSITE-ProRule" id="PRU00175"/>
    </source>
</evidence>
<organism evidence="5">
    <name type="scientific">Haemonchus placei</name>
    <name type="common">Barber's pole worm</name>
    <dbReference type="NCBI Taxonomy" id="6290"/>
    <lineage>
        <taxon>Eukaryota</taxon>
        <taxon>Metazoa</taxon>
        <taxon>Ecdysozoa</taxon>
        <taxon>Nematoda</taxon>
        <taxon>Chromadorea</taxon>
        <taxon>Rhabditida</taxon>
        <taxon>Rhabditina</taxon>
        <taxon>Rhabditomorpha</taxon>
        <taxon>Strongyloidea</taxon>
        <taxon>Trichostrongylidae</taxon>
        <taxon>Haemonchus</taxon>
    </lineage>
</organism>
<evidence type="ECO:0000313" key="5">
    <source>
        <dbReference type="WBParaSite" id="HPLM_0000995101-mRNA-1"/>
    </source>
</evidence>
<feature type="domain" description="RING-type" evidence="4">
    <location>
        <begin position="257"/>
        <end position="296"/>
    </location>
</feature>
<dbReference type="Gene3D" id="3.30.40.10">
    <property type="entry name" value="Zinc/RING finger domain, C3HC4 (zinc finger)"/>
    <property type="match status" value="1"/>
</dbReference>
<accession>A0A158QN83</accession>
<dbReference type="PANTHER" id="PTHR47820">
    <property type="entry name" value="BNAC05G24000D PROTEIN"/>
    <property type="match status" value="1"/>
</dbReference>
<proteinExistence type="predicted"/>
<dbReference type="CDD" id="cd16647">
    <property type="entry name" value="mRING-HC-C3HC5_NEU1"/>
    <property type="match status" value="1"/>
</dbReference>
<keyword evidence="1 3" id="KW-0479">Metal-binding</keyword>
<protein>
    <submittedName>
        <fullName evidence="5">RING-type domain-containing protein</fullName>
    </submittedName>
</protein>